<reference evidence="2 3" key="1">
    <citation type="journal article" date="2018" name="Sci. Rep.">
        <title>Genome sequence of the cauliflower mushroom Sparassis crispa (Hanabiratake) and its association with beneficial usage.</title>
        <authorList>
            <person name="Kiyama R."/>
            <person name="Furutani Y."/>
            <person name="Kawaguchi K."/>
            <person name="Nakanishi T."/>
        </authorList>
    </citation>
    <scope>NUCLEOTIDE SEQUENCE [LARGE SCALE GENOMIC DNA]</scope>
</reference>
<dbReference type="EMBL" id="BFAD01000008">
    <property type="protein sequence ID" value="GBE85677.1"/>
    <property type="molecule type" value="Genomic_DNA"/>
</dbReference>
<keyword evidence="3" id="KW-1185">Reference proteome</keyword>
<evidence type="ECO:0000313" key="3">
    <source>
        <dbReference type="Proteomes" id="UP000287166"/>
    </source>
</evidence>
<organism evidence="2 3">
    <name type="scientific">Sparassis crispa</name>
    <dbReference type="NCBI Taxonomy" id="139825"/>
    <lineage>
        <taxon>Eukaryota</taxon>
        <taxon>Fungi</taxon>
        <taxon>Dikarya</taxon>
        <taxon>Basidiomycota</taxon>
        <taxon>Agaricomycotina</taxon>
        <taxon>Agaricomycetes</taxon>
        <taxon>Polyporales</taxon>
        <taxon>Sparassidaceae</taxon>
        <taxon>Sparassis</taxon>
    </lineage>
</organism>
<name>A0A401GTY7_9APHY</name>
<feature type="region of interest" description="Disordered" evidence="1">
    <location>
        <begin position="102"/>
        <end position="146"/>
    </location>
</feature>
<dbReference type="GeneID" id="38782594"/>
<dbReference type="InParanoid" id="A0A401GTY7"/>
<proteinExistence type="predicted"/>
<gene>
    <name evidence="2" type="ORF">SCP_0801990</name>
</gene>
<sequence>MTWEFMQTLTNINESTIVHTTSACGSYHTTNTRLGLTEHSPIISLIPQFPPLHPTNLLQDSQPMASYTSELTVHAPTPAPSPALMIGKRRRCTAEETHLVQATAPPAKKQRKYTRKAHVTKKRKGKGKDEEISDDVRFPDGGSPSCERCGRQHGRIKSWCDPVNASGSFPGAACECMMEGMLKPLEPMNLHNRPSVPRDTPLAAPIFAPAPNDVSTSKKGPKRTSTVAPFGEDASRPTKRARK</sequence>
<feature type="compositionally biased region" description="Polar residues" evidence="1">
    <location>
        <begin position="213"/>
        <end position="227"/>
    </location>
</feature>
<evidence type="ECO:0000256" key="1">
    <source>
        <dbReference type="SAM" id="MobiDB-lite"/>
    </source>
</evidence>
<comment type="caution">
    <text evidence="2">The sequence shown here is derived from an EMBL/GenBank/DDBJ whole genome shotgun (WGS) entry which is preliminary data.</text>
</comment>
<accession>A0A401GTY7</accession>
<dbReference type="AlphaFoldDB" id="A0A401GTY7"/>
<feature type="compositionally biased region" description="Basic and acidic residues" evidence="1">
    <location>
        <begin position="127"/>
        <end position="138"/>
    </location>
</feature>
<protein>
    <submittedName>
        <fullName evidence="2">Uncharacterized protein</fullName>
    </submittedName>
</protein>
<dbReference type="RefSeq" id="XP_027616590.1">
    <property type="nucleotide sequence ID" value="XM_027760789.1"/>
</dbReference>
<feature type="compositionally biased region" description="Basic residues" evidence="1">
    <location>
        <begin position="108"/>
        <end position="126"/>
    </location>
</feature>
<evidence type="ECO:0000313" key="2">
    <source>
        <dbReference type="EMBL" id="GBE85677.1"/>
    </source>
</evidence>
<feature type="region of interest" description="Disordered" evidence="1">
    <location>
        <begin position="189"/>
        <end position="243"/>
    </location>
</feature>
<dbReference type="Proteomes" id="UP000287166">
    <property type="component" value="Unassembled WGS sequence"/>
</dbReference>